<dbReference type="InterPro" id="IPR029787">
    <property type="entry name" value="Nucleotide_cyclase"/>
</dbReference>
<dbReference type="RefSeq" id="WP_006693993.1">
    <property type="nucleotide sequence ID" value="NZ_JH376858.1"/>
</dbReference>
<dbReference type="Pfam" id="PF00990">
    <property type="entry name" value="GGDEF"/>
    <property type="match status" value="1"/>
</dbReference>
<proteinExistence type="predicted"/>
<feature type="domain" description="GGDEF" evidence="2">
    <location>
        <begin position="167"/>
        <end position="299"/>
    </location>
</feature>
<dbReference type="InterPro" id="IPR050706">
    <property type="entry name" value="Cyclic-di-GMP_PDE-like"/>
</dbReference>
<dbReference type="InterPro" id="IPR035965">
    <property type="entry name" value="PAS-like_dom_sf"/>
</dbReference>
<dbReference type="Gene3D" id="3.30.70.270">
    <property type="match status" value="1"/>
</dbReference>
<dbReference type="SUPFAM" id="SSF55785">
    <property type="entry name" value="PYP-like sensor domain (PAS domain)"/>
    <property type="match status" value="1"/>
</dbReference>
<dbReference type="EMBL" id="ADGH01000008">
    <property type="protein sequence ID" value="EHG25007.1"/>
    <property type="molecule type" value="Genomic_DNA"/>
</dbReference>
<dbReference type="PANTHER" id="PTHR33121:SF79">
    <property type="entry name" value="CYCLIC DI-GMP PHOSPHODIESTERASE PDED-RELATED"/>
    <property type="match status" value="1"/>
</dbReference>
<evidence type="ECO:0000313" key="4">
    <source>
        <dbReference type="Proteomes" id="UP000003175"/>
    </source>
</evidence>
<name>A0ABP2MQG9_9FIRM</name>
<dbReference type="CDD" id="cd00130">
    <property type="entry name" value="PAS"/>
    <property type="match status" value="1"/>
</dbReference>
<dbReference type="InterPro" id="IPR001633">
    <property type="entry name" value="EAL_dom"/>
</dbReference>
<protein>
    <recommendedName>
        <fullName evidence="5">Diguanylate cyclase</fullName>
    </recommendedName>
</protein>
<dbReference type="NCBIfam" id="TIGR00254">
    <property type="entry name" value="GGDEF"/>
    <property type="match status" value="1"/>
</dbReference>
<dbReference type="InterPro" id="IPR035919">
    <property type="entry name" value="EAL_sf"/>
</dbReference>
<dbReference type="SMART" id="SM00267">
    <property type="entry name" value="GGDEF"/>
    <property type="match status" value="1"/>
</dbReference>
<dbReference type="PROSITE" id="PS50887">
    <property type="entry name" value="GGDEF"/>
    <property type="match status" value="1"/>
</dbReference>
<dbReference type="Gene3D" id="3.20.20.450">
    <property type="entry name" value="EAL domain"/>
    <property type="match status" value="1"/>
</dbReference>
<sequence length="563" mass="64396">MSGKKRISLSPVLKQHKFIFDLMKNTTSDFTFMMDPAADIFLAAPAFVQTYGLPAETLVHVADVLEPLVYIQDRKPLEALFSSLDHLTEGRDRQLDFRMRDAKGDFSWLRLKGRLGFAGDGTPNLFVGTISQLARRSAADSVTGLLNRYQFIEDLGTALRTARETGGGGGLLVMGIDNFRTVNEAFNHEVGDIILRQLSERILQNIPRKLSLYRLDGDEFGLIYPDADEEMLKEFFARVQREFAHPQVYDGRQYIVTVSAGMVFYPQSARDPLVLHKYAQAALDAAKAGGKNRINEFSKEVYNRWLRSLTIQEQILQDVKAGCRNFELYFQPQVAGDDQHLVGAETLLRWKNNKGRMVAPMEFIRILEETKTIVPVGRWIFEQALRVCKEWRKQIPNFCMSINMSYEQIKDLSLLEFVEDCLRRHDMPADAVVLELTESKIVSDLKFVNAQFDAFRRRGIKVAMDDFGTGYSSLSSLKNLNCDIVKIDRAFVMRILENHFDRKLVEYTVDLCHSIGMTTCIEGVERQDEYDCLVKICKTDTIQGYLFGRPEPQDIFEQKFLGM</sequence>
<organism evidence="3 4">
    <name type="scientific">Selenomonas noxia F0398</name>
    <dbReference type="NCBI Taxonomy" id="702437"/>
    <lineage>
        <taxon>Bacteria</taxon>
        <taxon>Bacillati</taxon>
        <taxon>Bacillota</taxon>
        <taxon>Negativicutes</taxon>
        <taxon>Selenomonadales</taxon>
        <taxon>Selenomonadaceae</taxon>
        <taxon>Selenomonas</taxon>
    </lineage>
</organism>
<gene>
    <name evidence="3" type="ORF">HMPREF9432_01037</name>
</gene>
<dbReference type="GeneID" id="32476224"/>
<dbReference type="InterPro" id="IPR000014">
    <property type="entry name" value="PAS"/>
</dbReference>
<dbReference type="InterPro" id="IPR043128">
    <property type="entry name" value="Rev_trsase/Diguanyl_cyclase"/>
</dbReference>
<dbReference type="SUPFAM" id="SSF55073">
    <property type="entry name" value="Nucleotide cyclase"/>
    <property type="match status" value="1"/>
</dbReference>
<dbReference type="CDD" id="cd01949">
    <property type="entry name" value="GGDEF"/>
    <property type="match status" value="1"/>
</dbReference>
<dbReference type="InterPro" id="IPR000160">
    <property type="entry name" value="GGDEF_dom"/>
</dbReference>
<evidence type="ECO:0000259" key="1">
    <source>
        <dbReference type="PROSITE" id="PS50883"/>
    </source>
</evidence>
<dbReference type="CDD" id="cd01948">
    <property type="entry name" value="EAL"/>
    <property type="match status" value="1"/>
</dbReference>
<evidence type="ECO:0000313" key="3">
    <source>
        <dbReference type="EMBL" id="EHG25007.1"/>
    </source>
</evidence>
<feature type="domain" description="EAL" evidence="1">
    <location>
        <begin position="308"/>
        <end position="563"/>
    </location>
</feature>
<dbReference type="PROSITE" id="PS50883">
    <property type="entry name" value="EAL"/>
    <property type="match status" value="1"/>
</dbReference>
<comment type="caution">
    <text evidence="3">The sequence shown here is derived from an EMBL/GenBank/DDBJ whole genome shotgun (WGS) entry which is preliminary data.</text>
</comment>
<accession>A0ABP2MQG9</accession>
<dbReference type="SMART" id="SM00052">
    <property type="entry name" value="EAL"/>
    <property type="match status" value="1"/>
</dbReference>
<dbReference type="SUPFAM" id="SSF141868">
    <property type="entry name" value="EAL domain-like"/>
    <property type="match status" value="1"/>
</dbReference>
<dbReference type="PANTHER" id="PTHR33121">
    <property type="entry name" value="CYCLIC DI-GMP PHOSPHODIESTERASE PDEF"/>
    <property type="match status" value="1"/>
</dbReference>
<evidence type="ECO:0000259" key="2">
    <source>
        <dbReference type="PROSITE" id="PS50887"/>
    </source>
</evidence>
<reference evidence="3 4" key="1">
    <citation type="submission" date="2011-08" db="EMBL/GenBank/DDBJ databases">
        <title>The Genome Sequence of Selenomonas noxia F0398.</title>
        <authorList>
            <consortium name="The Broad Institute Genome Sequencing Platform"/>
            <person name="Earl A."/>
            <person name="Ward D."/>
            <person name="Feldgarden M."/>
            <person name="Gevers D."/>
            <person name="Izard J."/>
            <person name="Ganesan A."/>
            <person name="Blanton J.M."/>
            <person name="Baranova O.V."/>
            <person name="Tanner A.C."/>
            <person name="Dewhirst F.E."/>
            <person name="Young S.K."/>
            <person name="Zeng Q."/>
            <person name="Gargeya S."/>
            <person name="Fitzgerald M."/>
            <person name="Haas B."/>
            <person name="Abouelleil A."/>
            <person name="Alvarado L."/>
            <person name="Arachchi H.M."/>
            <person name="Berlin A."/>
            <person name="Brown A."/>
            <person name="Chapman S.B."/>
            <person name="Chen Z."/>
            <person name="Dunbar C."/>
            <person name="Freedman E."/>
            <person name="Gearin G."/>
            <person name="Gellesch M."/>
            <person name="Goldberg J."/>
            <person name="Griggs A."/>
            <person name="Gujja S."/>
            <person name="Heiman D."/>
            <person name="Howarth C."/>
            <person name="Larson L."/>
            <person name="Lui A."/>
            <person name="MacDonald P.J.P."/>
            <person name="Montmayeur A."/>
            <person name="Murphy C."/>
            <person name="Neiman D."/>
            <person name="Pearson M."/>
            <person name="Priest M."/>
            <person name="Roberts A."/>
            <person name="Saif S."/>
            <person name="Shea T."/>
            <person name="Shenoy N."/>
            <person name="Sisk P."/>
            <person name="Stolte C."/>
            <person name="Sykes S."/>
            <person name="Wortman J."/>
            <person name="Nusbaum C."/>
            <person name="Birren B."/>
        </authorList>
    </citation>
    <scope>NUCLEOTIDE SEQUENCE [LARGE SCALE GENOMIC DNA]</scope>
    <source>
        <strain evidence="3 4">F0398</strain>
    </source>
</reference>
<dbReference type="Gene3D" id="3.30.450.20">
    <property type="entry name" value="PAS domain"/>
    <property type="match status" value="1"/>
</dbReference>
<evidence type="ECO:0008006" key="5">
    <source>
        <dbReference type="Google" id="ProtNLM"/>
    </source>
</evidence>
<dbReference type="Proteomes" id="UP000003175">
    <property type="component" value="Unassembled WGS sequence"/>
</dbReference>
<keyword evidence="4" id="KW-1185">Reference proteome</keyword>
<dbReference type="Pfam" id="PF00563">
    <property type="entry name" value="EAL"/>
    <property type="match status" value="1"/>
</dbReference>